<proteinExistence type="inferred from homology"/>
<dbReference type="InterPro" id="IPR000887">
    <property type="entry name" value="Aldlse_KDPG_KHG"/>
</dbReference>
<dbReference type="EMBL" id="JACHIF010000001">
    <property type="protein sequence ID" value="MBB5036242.1"/>
    <property type="molecule type" value="Genomic_DNA"/>
</dbReference>
<dbReference type="Gene3D" id="3.20.20.70">
    <property type="entry name" value="Aldolase class I"/>
    <property type="match status" value="1"/>
</dbReference>
<evidence type="ECO:0000313" key="10">
    <source>
        <dbReference type="Proteomes" id="UP000534294"/>
    </source>
</evidence>
<comment type="pathway">
    <text evidence="2">Carbohydrate acid metabolism; 2-dehydro-3-deoxy-D-gluconate degradation; D-glyceraldehyde 3-phosphate and pyruvate from 2-dehydro-3-deoxy-D-gluconate: step 2/2.</text>
</comment>
<dbReference type="NCBIfam" id="TIGR01182">
    <property type="entry name" value="eda"/>
    <property type="match status" value="1"/>
</dbReference>
<name>A0A7W8DNE5_9BACT</name>
<dbReference type="AlphaFoldDB" id="A0A7W8DNE5"/>
<dbReference type="PROSITE" id="PS00159">
    <property type="entry name" value="ALDOLASE_KDPG_KHG_1"/>
    <property type="match status" value="1"/>
</dbReference>
<sequence length="209" mass="22744">MNESIDLLAHHRIIPTVVIDDLKTAKPLSDALVAGGLPIVEVTLRTPDSLAALERIIDRRDMIVGAGTVTTLAQFDAAWRLGVRFIVTPGLDENILRHGRRRDVLVIPGAVTPTEIMQAQNLGVSLVKFFPSHAFGGISAIEALAGPFPKMQFLPTGGVSFDNLPSYLKNPSIVACGGTWMAKREWIQEGQWEKVREACGKTVGVVRNR</sequence>
<dbReference type="RefSeq" id="WP_184204819.1">
    <property type="nucleotide sequence ID" value="NZ_JACHIF010000001.1"/>
</dbReference>
<comment type="caution">
    <text evidence="9">The sequence shown here is derived from an EMBL/GenBank/DDBJ whole genome shotgun (WGS) entry which is preliminary data.</text>
</comment>
<dbReference type="Pfam" id="PF01081">
    <property type="entry name" value="Aldolase"/>
    <property type="match status" value="1"/>
</dbReference>
<dbReference type="InterPro" id="IPR013785">
    <property type="entry name" value="Aldolase_TIM"/>
</dbReference>
<gene>
    <name evidence="9" type="ORF">HNQ64_000476</name>
</gene>
<keyword evidence="10" id="KW-1185">Reference proteome</keyword>
<dbReference type="InterPro" id="IPR031337">
    <property type="entry name" value="KDPG/KHG_AS_1"/>
</dbReference>
<keyword evidence="6 9" id="KW-0456">Lyase</keyword>
<comment type="similarity">
    <text evidence="3">Belongs to the KHG/KDPG aldolase family.</text>
</comment>
<evidence type="ECO:0000256" key="1">
    <source>
        <dbReference type="ARBA" id="ARBA00000654"/>
    </source>
</evidence>
<organism evidence="9 10">
    <name type="scientific">Prosthecobacter dejongeii</name>
    <dbReference type="NCBI Taxonomy" id="48465"/>
    <lineage>
        <taxon>Bacteria</taxon>
        <taxon>Pseudomonadati</taxon>
        <taxon>Verrucomicrobiota</taxon>
        <taxon>Verrucomicrobiia</taxon>
        <taxon>Verrucomicrobiales</taxon>
        <taxon>Verrucomicrobiaceae</taxon>
        <taxon>Prosthecobacter</taxon>
    </lineage>
</organism>
<keyword evidence="8" id="KW-0119">Carbohydrate metabolism</keyword>
<reference evidence="9 10" key="1">
    <citation type="submission" date="2020-08" db="EMBL/GenBank/DDBJ databases">
        <title>Genomic Encyclopedia of Type Strains, Phase IV (KMG-IV): sequencing the most valuable type-strain genomes for metagenomic binning, comparative biology and taxonomic classification.</title>
        <authorList>
            <person name="Goeker M."/>
        </authorList>
    </citation>
    <scope>NUCLEOTIDE SEQUENCE [LARGE SCALE GENOMIC DNA]</scope>
    <source>
        <strain evidence="9 10">DSM 12251</strain>
    </source>
</reference>
<comment type="subunit">
    <text evidence="4">Homotrimer.</text>
</comment>
<evidence type="ECO:0000256" key="6">
    <source>
        <dbReference type="ARBA" id="ARBA00023239"/>
    </source>
</evidence>
<dbReference type="PANTHER" id="PTHR30246">
    <property type="entry name" value="2-KETO-3-DEOXY-6-PHOSPHOGLUCONATE ALDOLASE"/>
    <property type="match status" value="1"/>
</dbReference>
<keyword evidence="7" id="KW-0704">Schiff base</keyword>
<comment type="catalytic activity">
    <reaction evidence="1">
        <text>2-dehydro-3-deoxy-6-phospho-D-gluconate = D-glyceraldehyde 3-phosphate + pyruvate</text>
        <dbReference type="Rhea" id="RHEA:17089"/>
        <dbReference type="ChEBI" id="CHEBI:15361"/>
        <dbReference type="ChEBI" id="CHEBI:57569"/>
        <dbReference type="ChEBI" id="CHEBI:59776"/>
        <dbReference type="EC" id="4.1.2.14"/>
    </reaction>
</comment>
<evidence type="ECO:0000256" key="3">
    <source>
        <dbReference type="ARBA" id="ARBA00006906"/>
    </source>
</evidence>
<dbReference type="EC" id="4.1.2.14" evidence="5"/>
<evidence type="ECO:0000256" key="4">
    <source>
        <dbReference type="ARBA" id="ARBA00011233"/>
    </source>
</evidence>
<evidence type="ECO:0000256" key="2">
    <source>
        <dbReference type="ARBA" id="ARBA00004736"/>
    </source>
</evidence>
<dbReference type="CDD" id="cd00452">
    <property type="entry name" value="KDPG_aldolase"/>
    <property type="match status" value="1"/>
</dbReference>
<dbReference type="InterPro" id="IPR031338">
    <property type="entry name" value="KDPG/KHG_AS_2"/>
</dbReference>
<evidence type="ECO:0000256" key="7">
    <source>
        <dbReference type="ARBA" id="ARBA00023270"/>
    </source>
</evidence>
<dbReference type="PROSITE" id="PS00160">
    <property type="entry name" value="ALDOLASE_KDPG_KHG_2"/>
    <property type="match status" value="1"/>
</dbReference>
<dbReference type="PANTHER" id="PTHR30246:SF1">
    <property type="entry name" value="2-DEHYDRO-3-DEOXY-6-PHOSPHOGALACTONATE ALDOLASE-RELATED"/>
    <property type="match status" value="1"/>
</dbReference>
<evidence type="ECO:0000256" key="5">
    <source>
        <dbReference type="ARBA" id="ARBA00013063"/>
    </source>
</evidence>
<evidence type="ECO:0000256" key="8">
    <source>
        <dbReference type="ARBA" id="ARBA00023277"/>
    </source>
</evidence>
<accession>A0A7W8DNE5</accession>
<dbReference type="Proteomes" id="UP000534294">
    <property type="component" value="Unassembled WGS sequence"/>
</dbReference>
<dbReference type="SUPFAM" id="SSF51569">
    <property type="entry name" value="Aldolase"/>
    <property type="match status" value="1"/>
</dbReference>
<evidence type="ECO:0000313" key="9">
    <source>
        <dbReference type="EMBL" id="MBB5036242.1"/>
    </source>
</evidence>
<dbReference type="GO" id="GO:0008675">
    <property type="term" value="F:2-dehydro-3-deoxy-phosphogluconate aldolase activity"/>
    <property type="evidence" value="ECO:0007669"/>
    <property type="project" value="UniProtKB-EC"/>
</dbReference>
<protein>
    <recommendedName>
        <fullName evidence="5">2-dehydro-3-deoxy-phosphogluconate aldolase</fullName>
        <ecNumber evidence="5">4.1.2.14</ecNumber>
    </recommendedName>
</protein>